<dbReference type="EMBL" id="JAMTCP010000028">
    <property type="protein sequence ID" value="MCP2260521.1"/>
    <property type="molecule type" value="Genomic_DNA"/>
</dbReference>
<keyword evidence="3" id="KW-1185">Reference proteome</keyword>
<evidence type="ECO:0000259" key="1">
    <source>
        <dbReference type="Pfam" id="PF20058"/>
    </source>
</evidence>
<organism evidence="2 3">
    <name type="scientific">Streptoalloteichus tenebrarius (strain ATCC 17920 / DSM 40477 / JCM 4838 / CBS 697.72 / NBRC 16177 / NCIMB 11028 / NRRL B-12390 / A12253. 1 / ISP 5477)</name>
    <name type="common">Streptomyces tenebrarius</name>
    <dbReference type="NCBI Taxonomy" id="1933"/>
    <lineage>
        <taxon>Bacteria</taxon>
        <taxon>Bacillati</taxon>
        <taxon>Actinomycetota</taxon>
        <taxon>Actinomycetes</taxon>
        <taxon>Pseudonocardiales</taxon>
        <taxon>Pseudonocardiaceae</taxon>
        <taxon>Streptoalloteichus</taxon>
    </lineage>
</organism>
<dbReference type="Pfam" id="PF20058">
    <property type="entry name" value="DUF6457"/>
    <property type="match status" value="1"/>
</dbReference>
<accession>A0ABT1HYE7</accession>
<dbReference type="InterPro" id="IPR045598">
    <property type="entry name" value="DUF6457"/>
</dbReference>
<name>A0ABT1HYE7_STRSD</name>
<proteinExistence type="predicted"/>
<evidence type="ECO:0000313" key="2">
    <source>
        <dbReference type="EMBL" id="MCP2260521.1"/>
    </source>
</evidence>
<evidence type="ECO:0000313" key="3">
    <source>
        <dbReference type="Proteomes" id="UP001205311"/>
    </source>
</evidence>
<comment type="caution">
    <text evidence="2">The sequence shown here is derived from an EMBL/GenBank/DDBJ whole genome shotgun (WGS) entry which is preliminary data.</text>
</comment>
<gene>
    <name evidence="2" type="ORF">LX15_004239</name>
</gene>
<protein>
    <recommendedName>
        <fullName evidence="1">DUF6457 domain-containing protein</fullName>
    </recommendedName>
</protein>
<sequence length="79" mass="8385">MVLDDWIEALQTELGLDVDVDVRALLDVARVAAHAVDRPAAPLTTFLIGYAAARADAPDVGELCRRAATLAEAWRPGTG</sequence>
<dbReference type="RefSeq" id="WP_253671373.1">
    <property type="nucleotide sequence ID" value="NZ_JAMTCP010000028.1"/>
</dbReference>
<dbReference type="Proteomes" id="UP001205311">
    <property type="component" value="Unassembled WGS sequence"/>
</dbReference>
<reference evidence="2 3" key="1">
    <citation type="submission" date="2022-06" db="EMBL/GenBank/DDBJ databases">
        <title>Genomic Encyclopedia of Archaeal and Bacterial Type Strains, Phase II (KMG-II): from individual species to whole genera.</title>
        <authorList>
            <person name="Goeker M."/>
        </authorList>
    </citation>
    <scope>NUCLEOTIDE SEQUENCE [LARGE SCALE GENOMIC DNA]</scope>
    <source>
        <strain evidence="2 3">DSM 40477</strain>
    </source>
</reference>
<feature type="domain" description="DUF6457" evidence="1">
    <location>
        <begin position="2"/>
        <end position="76"/>
    </location>
</feature>